<reference evidence="8" key="2">
    <citation type="submission" date="2020-09" db="EMBL/GenBank/DDBJ databases">
        <authorList>
            <person name="Sun Q."/>
            <person name="Ohkuma M."/>
        </authorList>
    </citation>
    <scope>NUCLEOTIDE SEQUENCE</scope>
    <source>
        <strain evidence="8">JCM 3302</strain>
    </source>
</reference>
<feature type="domain" description="FAD-binding" evidence="7">
    <location>
        <begin position="21"/>
        <end position="57"/>
    </location>
</feature>
<dbReference type="EMBL" id="BNBC01000011">
    <property type="protein sequence ID" value="GHE73369.1"/>
    <property type="molecule type" value="Genomic_DNA"/>
</dbReference>
<keyword evidence="3" id="KW-0274">FAD</keyword>
<reference evidence="8" key="1">
    <citation type="journal article" date="2014" name="Int. J. Syst. Evol. Microbiol.">
        <title>Complete genome sequence of Corynebacterium casei LMG S-19264T (=DSM 44701T), isolated from a smear-ripened cheese.</title>
        <authorList>
            <consortium name="US DOE Joint Genome Institute (JGI-PGF)"/>
            <person name="Walter F."/>
            <person name="Albersmeier A."/>
            <person name="Kalinowski J."/>
            <person name="Ruckert C."/>
        </authorList>
    </citation>
    <scope>NUCLEOTIDE SEQUENCE</scope>
    <source>
        <strain evidence="8">JCM 3302</strain>
    </source>
</reference>
<dbReference type="PANTHER" id="PTHR13789">
    <property type="entry name" value="MONOOXYGENASE"/>
    <property type="match status" value="1"/>
</dbReference>
<keyword evidence="2" id="KW-0285">Flavoprotein</keyword>
<dbReference type="Proteomes" id="UP000641386">
    <property type="component" value="Unassembled WGS sequence"/>
</dbReference>
<sequence length="375" mass="39966">MSTKRRSAASADTAYERQGTAVVVGASLAGLMSALALSRAGIDVTMLERVTAFPRTGASLGGVTENMLVRLTGRARTDSDATTHDDVQSWSAIYTRLRSAVEADPRIRLRHAATVQHVGQDADAAWVSTADGRTYRAGVVIGADGHRSVVRRSVAPHHPDATFAGYMIWIGLADESAIAGRHRWPRAVDILYRGDGCLIGYPMAGPTGSVAPGARQLGWAWYDAGRNDLLREKGCVSGDVVQHTLRAADVPEATLRELADEADLWPSPWRDVIRDCVDRRAIIGTPIAEYVPDRLVNGRLALVGDAAHVPTPMTASGFGMSLADADAIADAVAVGLDGQPMAQALKDYERARLDSVRASVRSGQQFSRSFAGQAA</sequence>
<feature type="domain" description="FAD-binding" evidence="7">
    <location>
        <begin position="287"/>
        <end position="361"/>
    </location>
</feature>
<evidence type="ECO:0000313" key="9">
    <source>
        <dbReference type="Proteomes" id="UP000641386"/>
    </source>
</evidence>
<evidence type="ECO:0000256" key="1">
    <source>
        <dbReference type="ARBA" id="ARBA00001974"/>
    </source>
</evidence>
<keyword evidence="9" id="KW-1185">Reference proteome</keyword>
<proteinExistence type="predicted"/>
<comment type="caution">
    <text evidence="8">The sequence shown here is derived from an EMBL/GenBank/DDBJ whole genome shotgun (WGS) entry which is preliminary data.</text>
</comment>
<dbReference type="GO" id="GO:0071949">
    <property type="term" value="F:FAD binding"/>
    <property type="evidence" value="ECO:0007669"/>
    <property type="project" value="InterPro"/>
</dbReference>
<evidence type="ECO:0000256" key="2">
    <source>
        <dbReference type="ARBA" id="ARBA00022630"/>
    </source>
</evidence>
<organism evidence="8 9">
    <name type="scientific">Streptomyces spiralis</name>
    <dbReference type="NCBI Taxonomy" id="66376"/>
    <lineage>
        <taxon>Bacteria</taxon>
        <taxon>Bacillati</taxon>
        <taxon>Actinomycetota</taxon>
        <taxon>Actinomycetes</taxon>
        <taxon>Kitasatosporales</taxon>
        <taxon>Streptomycetaceae</taxon>
        <taxon>Streptomyces</taxon>
    </lineage>
</organism>
<dbReference type="AlphaFoldDB" id="A0A918ZXP4"/>
<evidence type="ECO:0000256" key="5">
    <source>
        <dbReference type="ARBA" id="ARBA00023033"/>
    </source>
</evidence>
<accession>A0A918ZXP4</accession>
<dbReference type="Gene3D" id="3.50.50.60">
    <property type="entry name" value="FAD/NAD(P)-binding domain"/>
    <property type="match status" value="2"/>
</dbReference>
<dbReference type="RefSeq" id="WP_189900405.1">
    <property type="nucleotide sequence ID" value="NZ_BNBC01000011.1"/>
</dbReference>
<gene>
    <name evidence="8" type="ORF">GCM10014715_29670</name>
</gene>
<evidence type="ECO:0000313" key="8">
    <source>
        <dbReference type="EMBL" id="GHE73369.1"/>
    </source>
</evidence>
<keyword evidence="4" id="KW-0560">Oxidoreductase</keyword>
<dbReference type="SUPFAM" id="SSF51905">
    <property type="entry name" value="FAD/NAD(P)-binding domain"/>
    <property type="match status" value="1"/>
</dbReference>
<dbReference type="InterPro" id="IPR002938">
    <property type="entry name" value="FAD-bd"/>
</dbReference>
<keyword evidence="6" id="KW-1133">Transmembrane helix</keyword>
<dbReference type="PANTHER" id="PTHR13789:SF318">
    <property type="entry name" value="GERANYLGERANYL DIPHOSPHATE REDUCTASE"/>
    <property type="match status" value="1"/>
</dbReference>
<evidence type="ECO:0000256" key="3">
    <source>
        <dbReference type="ARBA" id="ARBA00022827"/>
    </source>
</evidence>
<dbReference type="GO" id="GO:0004497">
    <property type="term" value="F:monooxygenase activity"/>
    <property type="evidence" value="ECO:0007669"/>
    <property type="project" value="UniProtKB-KW"/>
</dbReference>
<evidence type="ECO:0000256" key="6">
    <source>
        <dbReference type="SAM" id="Phobius"/>
    </source>
</evidence>
<dbReference type="Pfam" id="PF01494">
    <property type="entry name" value="FAD_binding_3"/>
    <property type="match status" value="2"/>
</dbReference>
<protein>
    <submittedName>
        <fullName evidence="8">2-polyprenyl-6-methoxyphenol hydroxylase</fullName>
    </submittedName>
</protein>
<name>A0A918ZXP4_9ACTN</name>
<feature type="transmembrane region" description="Helical" evidence="6">
    <location>
        <begin position="21"/>
        <end position="42"/>
    </location>
</feature>
<evidence type="ECO:0000256" key="4">
    <source>
        <dbReference type="ARBA" id="ARBA00023002"/>
    </source>
</evidence>
<dbReference type="InterPro" id="IPR050493">
    <property type="entry name" value="FAD-dep_Monooxygenase_BioMet"/>
</dbReference>
<dbReference type="SUPFAM" id="SSF54373">
    <property type="entry name" value="FAD-linked reductases, C-terminal domain"/>
    <property type="match status" value="1"/>
</dbReference>
<keyword evidence="6" id="KW-0472">Membrane</keyword>
<comment type="cofactor">
    <cofactor evidence="1">
        <name>FAD</name>
        <dbReference type="ChEBI" id="CHEBI:57692"/>
    </cofactor>
</comment>
<dbReference type="PRINTS" id="PR00420">
    <property type="entry name" value="RNGMNOXGNASE"/>
</dbReference>
<dbReference type="InterPro" id="IPR036188">
    <property type="entry name" value="FAD/NAD-bd_sf"/>
</dbReference>
<evidence type="ECO:0000259" key="7">
    <source>
        <dbReference type="Pfam" id="PF01494"/>
    </source>
</evidence>
<keyword evidence="5" id="KW-0503">Monooxygenase</keyword>
<keyword evidence="6" id="KW-0812">Transmembrane</keyword>